<protein>
    <submittedName>
        <fullName evidence="1">Uncharacterized protein</fullName>
    </submittedName>
</protein>
<sequence>MLLFPTHVVVQRRPNPTAQRDAYIRYDGVFHDYNDVARSPGVDRFDLAALDLPRIAALLAGAPQSAGVPGGKIGHIEIARGTDGAPVVSVYVAEGSTSGWFRVTAKGEPMAIYPPS</sequence>
<dbReference type="EMBL" id="CP032568">
    <property type="protein sequence ID" value="AYF77574.1"/>
    <property type="molecule type" value="Genomic_DNA"/>
</dbReference>
<dbReference type="Proteomes" id="UP000267164">
    <property type="component" value="Chromosome"/>
</dbReference>
<keyword evidence="2" id="KW-1185">Reference proteome</keyword>
<evidence type="ECO:0000313" key="2">
    <source>
        <dbReference type="Proteomes" id="UP000267164"/>
    </source>
</evidence>
<evidence type="ECO:0000313" key="1">
    <source>
        <dbReference type="EMBL" id="AYF77574.1"/>
    </source>
</evidence>
<proteinExistence type="predicted"/>
<name>A0A386ZKA4_9NOCA</name>
<dbReference type="OrthoDB" id="4753163at2"/>
<dbReference type="RefSeq" id="WP_120742171.1">
    <property type="nucleotide sequence ID" value="NZ_CP032568.1"/>
</dbReference>
<organism evidence="1 2">
    <name type="scientific">Nocardia yunnanensis</name>
    <dbReference type="NCBI Taxonomy" id="2382165"/>
    <lineage>
        <taxon>Bacteria</taxon>
        <taxon>Bacillati</taxon>
        <taxon>Actinomycetota</taxon>
        <taxon>Actinomycetes</taxon>
        <taxon>Mycobacteriales</taxon>
        <taxon>Nocardiaceae</taxon>
        <taxon>Nocardia</taxon>
    </lineage>
</organism>
<dbReference type="KEGG" id="nyu:D7D52_31405"/>
<accession>A0A386ZKA4</accession>
<reference evidence="1 2" key="1">
    <citation type="submission" date="2018-09" db="EMBL/GenBank/DDBJ databases">
        <title>Nocardia yunnanensis sp. nov., an actinomycete isolated from a soil sample.</title>
        <authorList>
            <person name="Zhang J."/>
        </authorList>
    </citation>
    <scope>NUCLEOTIDE SEQUENCE [LARGE SCALE GENOMIC DNA]</scope>
    <source>
        <strain evidence="1 2">CFHS0054</strain>
    </source>
</reference>
<gene>
    <name evidence="1" type="ORF">D7D52_31405</name>
</gene>
<dbReference type="AlphaFoldDB" id="A0A386ZKA4"/>